<comment type="similarity">
    <text evidence="1">Belongs to the ComF/GntX family.</text>
</comment>
<evidence type="ECO:0000259" key="2">
    <source>
        <dbReference type="Pfam" id="PF00156"/>
    </source>
</evidence>
<feature type="domain" description="Phosphoribosyltransferase" evidence="2">
    <location>
        <begin position="185"/>
        <end position="228"/>
    </location>
</feature>
<dbReference type="Gene3D" id="3.40.50.2020">
    <property type="match status" value="1"/>
</dbReference>
<dbReference type="Pfam" id="PF00156">
    <property type="entry name" value="Pribosyltran"/>
    <property type="match status" value="1"/>
</dbReference>
<dbReference type="InterPro" id="IPR029057">
    <property type="entry name" value="PRTase-like"/>
</dbReference>
<dbReference type="EMBL" id="JBBMRA010000001">
    <property type="protein sequence ID" value="MEM5534857.1"/>
    <property type="molecule type" value="Genomic_DNA"/>
</dbReference>
<reference evidence="3 4" key="1">
    <citation type="submission" date="2024-03" db="EMBL/GenBank/DDBJ databases">
        <title>Community enrichment and isolation of bacterial strains for fucoidan degradation.</title>
        <authorList>
            <person name="Sichert A."/>
        </authorList>
    </citation>
    <scope>NUCLEOTIDE SEQUENCE [LARGE SCALE GENOMIC DNA]</scope>
    <source>
        <strain evidence="3 4">AS76</strain>
    </source>
</reference>
<proteinExistence type="inferred from homology"/>
<evidence type="ECO:0000313" key="4">
    <source>
        <dbReference type="Proteomes" id="UP001449225"/>
    </source>
</evidence>
<dbReference type="RefSeq" id="WP_342853378.1">
    <property type="nucleotide sequence ID" value="NZ_JBBMRA010000001.1"/>
</dbReference>
<organism evidence="3 4">
    <name type="scientific">Neptuniibacter pectenicola</name>
    <dbReference type="NCBI Taxonomy" id="1806669"/>
    <lineage>
        <taxon>Bacteria</taxon>
        <taxon>Pseudomonadati</taxon>
        <taxon>Pseudomonadota</taxon>
        <taxon>Gammaproteobacteria</taxon>
        <taxon>Oceanospirillales</taxon>
        <taxon>Oceanospirillaceae</taxon>
        <taxon>Neptuniibacter</taxon>
    </lineage>
</organism>
<protein>
    <submittedName>
        <fullName evidence="3">ComF family protein</fullName>
    </submittedName>
</protein>
<accession>A0ABU9TMB8</accession>
<gene>
    <name evidence="3" type="ORF">WNY58_00500</name>
</gene>
<evidence type="ECO:0000313" key="3">
    <source>
        <dbReference type="EMBL" id="MEM5534857.1"/>
    </source>
</evidence>
<sequence>MIFNKVDYRSLFDLCIICLQHCNTPSGICSACQKDLPWLEARCAICALPLTATNHDTLCGPCLKKKPAFTHVDALFLYKFPIDHFIGKIKYSGKTQYIGHLAELLSTHGSLPIHADALVPVPMHRFNLYKRGFNQAELLALALGKKLNMNVETRLLKKTQLTRRQMTLTRDERLKNQRNVFKCIAPPQRHIVLVDDVMTTGATLDAAAQTLLSAGAERVDAIVLARTPK</sequence>
<dbReference type="CDD" id="cd06223">
    <property type="entry name" value="PRTases_typeI"/>
    <property type="match status" value="1"/>
</dbReference>
<comment type="caution">
    <text evidence="3">The sequence shown here is derived from an EMBL/GenBank/DDBJ whole genome shotgun (WGS) entry which is preliminary data.</text>
</comment>
<evidence type="ECO:0000256" key="1">
    <source>
        <dbReference type="ARBA" id="ARBA00008007"/>
    </source>
</evidence>
<dbReference type="InterPro" id="IPR000836">
    <property type="entry name" value="PRTase_dom"/>
</dbReference>
<dbReference type="Proteomes" id="UP001449225">
    <property type="component" value="Unassembled WGS sequence"/>
</dbReference>
<dbReference type="PANTHER" id="PTHR47505">
    <property type="entry name" value="DNA UTILIZATION PROTEIN YHGH"/>
    <property type="match status" value="1"/>
</dbReference>
<keyword evidence="4" id="KW-1185">Reference proteome</keyword>
<name>A0ABU9TMB8_9GAMM</name>
<dbReference type="InterPro" id="IPR051910">
    <property type="entry name" value="ComF/GntX_DNA_util-trans"/>
</dbReference>
<dbReference type="PANTHER" id="PTHR47505:SF1">
    <property type="entry name" value="DNA UTILIZATION PROTEIN YHGH"/>
    <property type="match status" value="1"/>
</dbReference>
<dbReference type="SUPFAM" id="SSF53271">
    <property type="entry name" value="PRTase-like"/>
    <property type="match status" value="1"/>
</dbReference>